<feature type="domain" description="Fibronectin type-III" evidence="3">
    <location>
        <begin position="427"/>
        <end position="518"/>
    </location>
</feature>
<dbReference type="PROSITE" id="PS50853">
    <property type="entry name" value="FN3"/>
    <property type="match status" value="4"/>
</dbReference>
<accession>A0A2S1QZI5</accession>
<sequence length="1012" mass="105678">MNPFRDKFVIALPAYENGVVVVLMYRYIEDVVAVNFYNVWFVYTLVLAMCEKITIILAENIKFMNNNYQKCIKVLSLLICVVFAQYSGFSKTTNLNNTITTVDDACSGTSNVASQGSFSTGYSYQFQTVGNSVTITATLLDTDKVGVVAYIWQQTPFVETPMPTTGGLTFAQTITGQTPGATIHYAVKFAYSGGMSVTQYLSYVVGENCGGGGSTDTVAPTDFTAAVGTIGSNSVQFLLNGSDDSGSVIYTITYGSSTATTTGTSGSQQAFVVNNLNADTAYTFSITATDAAGNAAANNPIVLQATTLEAVENTPCAGTSNAAAEGTFSTGYTYSFQTTGNSVTATFQLLDTDKVGVVAYLWQQTPFVEWPMTASPGLTFTKTVTDLTPGTVVSFGVKFAYAGGLSRTLYYSYTVGDNCTGTVDTEAPTAFTATVGTITPTSVQFLLNGTDDSGSLIYTISYNGTSVNLSGNSGSQQAYVLNGLDADTIYNFTVTAADLAGNMAANNPISLTATTLAPTSSVPCTGTGTEAQQGSFSTGYSYSFQTVNGSDVVVTITMLDTDKVGVVAYLWTQTPFTEAPMQNAGGLTFTKTLTGQTPGATIGLAVKFAYSGGLSATAYIPYVVGQDCELPEDTEAPANFTATAGTITSDSVEILLNGTDNSGTVIYTVTYGSETVTVTGTSGVATSVVIDGLDPETAYSFNVEAADEAGNEAANNAIVVDATTLMIDNDAPADFTATVGTVTATTVQILLNGTDNSGSVTYTITYNGQTTTVTGVSGEQTTVTINGLSPEAVYSFSVVAADAAGNVAANNPIVLEATTMEDTNTECAGMSSSAQDGAFSIGYNYSFETVGNDVTATFTMLDTDKVGVVAYLWQQTPFTETPMTNTDGLTFTATVTGQTAGTDLAFAVKFAYAGGQSVTNYYTYTVGEDCGLGIETPELEAAVKLYPNPANNVVNIDSQLSNISKVEVYSVLGTKVMESANTQLNVENLSDGIYMVKIYAGNKSVTKKLVVQ</sequence>
<evidence type="ECO:0000313" key="4">
    <source>
        <dbReference type="EMBL" id="AWH85661.1"/>
    </source>
</evidence>
<name>A0A2S1QZI5_9FLAO</name>
<dbReference type="OrthoDB" id="9762711at2"/>
<dbReference type="KEGG" id="falb:HYN59_11325"/>
<dbReference type="SMART" id="SM00060">
    <property type="entry name" value="FN3"/>
    <property type="match status" value="4"/>
</dbReference>
<dbReference type="Pfam" id="PF00041">
    <property type="entry name" value="fn3"/>
    <property type="match status" value="2"/>
</dbReference>
<keyword evidence="2" id="KW-1133">Transmembrane helix</keyword>
<protein>
    <recommendedName>
        <fullName evidence="3">Fibronectin type-III domain-containing protein</fullName>
    </recommendedName>
</protein>
<feature type="domain" description="Fibronectin type-III" evidence="3">
    <location>
        <begin position="636"/>
        <end position="727"/>
    </location>
</feature>
<feature type="transmembrane region" description="Helical" evidence="2">
    <location>
        <begin position="40"/>
        <end position="59"/>
    </location>
</feature>
<dbReference type="NCBIfam" id="TIGR04183">
    <property type="entry name" value="Por_Secre_tail"/>
    <property type="match status" value="1"/>
</dbReference>
<keyword evidence="5" id="KW-1185">Reference proteome</keyword>
<keyword evidence="2" id="KW-0472">Membrane</keyword>
<dbReference type="CDD" id="cd00063">
    <property type="entry name" value="FN3"/>
    <property type="match status" value="2"/>
</dbReference>
<proteinExistence type="predicted"/>
<evidence type="ECO:0000313" key="5">
    <source>
        <dbReference type="Proteomes" id="UP000244929"/>
    </source>
</evidence>
<dbReference type="InterPro" id="IPR003961">
    <property type="entry name" value="FN3_dom"/>
</dbReference>
<feature type="domain" description="Fibronectin type-III" evidence="3">
    <location>
        <begin position="219"/>
        <end position="310"/>
    </location>
</feature>
<dbReference type="SUPFAM" id="SSF49265">
    <property type="entry name" value="Fibronectin type III"/>
    <property type="match status" value="3"/>
</dbReference>
<dbReference type="InterPro" id="IPR036116">
    <property type="entry name" value="FN3_sf"/>
</dbReference>
<dbReference type="Proteomes" id="UP000244929">
    <property type="component" value="Chromosome"/>
</dbReference>
<feature type="transmembrane region" description="Helical" evidence="2">
    <location>
        <begin position="7"/>
        <end position="28"/>
    </location>
</feature>
<feature type="transmembrane region" description="Helical" evidence="2">
    <location>
        <begin position="71"/>
        <end position="89"/>
    </location>
</feature>
<dbReference type="EMBL" id="CP029186">
    <property type="protein sequence ID" value="AWH85661.1"/>
    <property type="molecule type" value="Genomic_DNA"/>
</dbReference>
<dbReference type="AlphaFoldDB" id="A0A2S1QZI5"/>
<dbReference type="Gene3D" id="2.60.40.10">
    <property type="entry name" value="Immunoglobulins"/>
    <property type="match status" value="4"/>
</dbReference>
<gene>
    <name evidence="4" type="ORF">HYN59_11325</name>
</gene>
<evidence type="ECO:0000259" key="3">
    <source>
        <dbReference type="PROSITE" id="PS50853"/>
    </source>
</evidence>
<organism evidence="4 5">
    <name type="scientific">Flavobacterium album</name>
    <dbReference type="NCBI Taxonomy" id="2175091"/>
    <lineage>
        <taxon>Bacteria</taxon>
        <taxon>Pseudomonadati</taxon>
        <taxon>Bacteroidota</taxon>
        <taxon>Flavobacteriia</taxon>
        <taxon>Flavobacteriales</taxon>
        <taxon>Flavobacteriaceae</taxon>
        <taxon>Flavobacterium</taxon>
    </lineage>
</organism>
<dbReference type="Pfam" id="PF18962">
    <property type="entry name" value="Por_Secre_tail"/>
    <property type="match status" value="1"/>
</dbReference>
<reference evidence="4 5" key="1">
    <citation type="submission" date="2018-04" db="EMBL/GenBank/DDBJ databases">
        <title>Genome sequencing of Flavobacterium sp. HYN0059.</title>
        <authorList>
            <person name="Yi H."/>
            <person name="Baek C."/>
        </authorList>
    </citation>
    <scope>NUCLEOTIDE SEQUENCE [LARGE SCALE GENOMIC DNA]</scope>
    <source>
        <strain evidence="4 5">HYN0059</strain>
    </source>
</reference>
<keyword evidence="2" id="KW-0812">Transmembrane</keyword>
<keyword evidence="1" id="KW-0732">Signal</keyword>
<evidence type="ECO:0000256" key="1">
    <source>
        <dbReference type="ARBA" id="ARBA00022729"/>
    </source>
</evidence>
<dbReference type="InterPro" id="IPR013783">
    <property type="entry name" value="Ig-like_fold"/>
</dbReference>
<dbReference type="InterPro" id="IPR026444">
    <property type="entry name" value="Secre_tail"/>
</dbReference>
<feature type="domain" description="Fibronectin type-III" evidence="3">
    <location>
        <begin position="731"/>
        <end position="822"/>
    </location>
</feature>
<evidence type="ECO:0000256" key="2">
    <source>
        <dbReference type="SAM" id="Phobius"/>
    </source>
</evidence>